<accession>Q0ZP04</accession>
<evidence type="ECO:0000313" key="2">
    <source>
        <dbReference type="Proteomes" id="UP000242804"/>
    </source>
</evidence>
<dbReference type="Proteomes" id="UP000242804">
    <property type="component" value="Segment"/>
</dbReference>
<reference evidence="1 2" key="1">
    <citation type="journal article" date="2006" name="J. Virol.">
        <title>Sequence analysis and organization of the Neodiprion abietis nucleopolyhedrovirus genome.</title>
        <authorList>
            <person name="Duffy S.P."/>
            <person name="Young A.M."/>
            <person name="Morin B."/>
            <person name="Lucarotti C.J."/>
            <person name="Koop B.F."/>
            <person name="Levin D.B."/>
        </authorList>
    </citation>
    <scope>NUCLEOTIDE SEQUENCE [LARGE SCALE GENOMIC DNA]</scope>
</reference>
<keyword evidence="2" id="KW-1185">Reference proteome</keyword>
<proteinExistence type="predicted"/>
<dbReference type="EMBL" id="DQ317692">
    <property type="protein sequence ID" value="ABC74950.1"/>
    <property type="molecule type" value="Genomic_DNA"/>
</dbReference>
<dbReference type="KEGG" id="vg:4179129"/>
<organism evidence="1 2">
    <name type="scientific">Neodiprion abietis nucleopolyhedrovirus</name>
    <dbReference type="NCBI Taxonomy" id="204507"/>
    <lineage>
        <taxon>Viruses</taxon>
        <taxon>Viruses incertae sedis</taxon>
        <taxon>Naldaviricetes</taxon>
        <taxon>Lefavirales</taxon>
        <taxon>Baculoviridae</taxon>
        <taxon>Gammabaculovirus</taxon>
        <taxon>Gammabaculovirus neabietis</taxon>
    </lineage>
</organism>
<name>Q0ZP04_9CBAC</name>
<dbReference type="GeneID" id="4179129"/>
<protein>
    <submittedName>
        <fullName evidence="1">Uncharacterized protein</fullName>
    </submittedName>
</protein>
<sequence length="51" mass="6080">MNNNNNKPNVKKSMFRFSCTFWHIFTKYLYCMNICTHCSNICDCDTTDCDI</sequence>
<evidence type="ECO:0000313" key="1">
    <source>
        <dbReference type="EMBL" id="ABC74950.1"/>
    </source>
</evidence>
<dbReference type="RefSeq" id="YP_667924.1">
    <property type="nucleotide sequence ID" value="NC_008252.1"/>
</dbReference>